<dbReference type="Proteomes" id="UP000244773">
    <property type="component" value="Segment"/>
</dbReference>
<sequence length="297" mass="34071">MVSEKDIARLILRIPRGSSDSTVSSKMKGNSTARGIHAKLKRMMEVLKTNNVYDLYKLNDNNRYPISTWIDTGCLDNGSKDPSYNITSDVTKRNMYAALLNPFTCSNPWLNSSMISDASLHFFKTKHSSFVSVSKGGSVTSGGKAGTMTWKGLKQIYNENIHKISDHDRLMVEWWMYNPAEFPPVNWDMGNVIIYKSMPERLQENQAYLIFNMRCKHPYAFLIKNNEKILVPDKLCQYCINYMNKYGWRRWLFQSRNGKAGPLKGNACHQQLSTAFFRLTGESLSPTGLRKTYLLNE</sequence>
<dbReference type="EMBL" id="KY322437">
    <property type="protein sequence ID" value="AUF82400.1"/>
    <property type="molecule type" value="Genomic_DNA"/>
</dbReference>
<organism evidence="1">
    <name type="scientific">Tetraselmis virus 1</name>
    <dbReference type="NCBI Taxonomy" id="2060617"/>
    <lineage>
        <taxon>Viruses</taxon>
        <taxon>Varidnaviria</taxon>
        <taxon>Bamfordvirae</taxon>
        <taxon>Nucleocytoviricota</taxon>
        <taxon>Megaviricetes</taxon>
        <taxon>Imitervirales</taxon>
        <taxon>Allomimiviridae</taxon>
        <taxon>Oceanusvirus</taxon>
        <taxon>Oceanusvirus kaneohense</taxon>
    </lineage>
</organism>
<accession>A0A2P0VNF5</accession>
<keyword evidence="2" id="KW-1185">Reference proteome</keyword>
<evidence type="ECO:0000313" key="1">
    <source>
        <dbReference type="EMBL" id="AUF82400.1"/>
    </source>
</evidence>
<gene>
    <name evidence="1" type="ORF">TetV_308</name>
</gene>
<reference evidence="1" key="1">
    <citation type="journal article" date="2018" name="Virology">
        <title>A giant virus infecting green algae encodes key fermentation genes.</title>
        <authorList>
            <person name="Schvarcz C.R."/>
            <person name="Steward G.F."/>
        </authorList>
    </citation>
    <scope>NUCLEOTIDE SEQUENCE [LARGE SCALE GENOMIC DNA]</scope>
</reference>
<name>A0A2P0VNF5_9VIRU</name>
<proteinExistence type="predicted"/>
<evidence type="ECO:0000313" key="2">
    <source>
        <dbReference type="Proteomes" id="UP000244773"/>
    </source>
</evidence>
<protein>
    <submittedName>
        <fullName evidence="1">Uncharacterized protein</fullName>
    </submittedName>
</protein>